<organism evidence="4 5">
    <name type="scientific">Halovulum dunhuangense</name>
    <dbReference type="NCBI Taxonomy" id="1505036"/>
    <lineage>
        <taxon>Bacteria</taxon>
        <taxon>Pseudomonadati</taxon>
        <taxon>Pseudomonadota</taxon>
        <taxon>Alphaproteobacteria</taxon>
        <taxon>Rhodobacterales</taxon>
        <taxon>Paracoccaceae</taxon>
        <taxon>Halovulum</taxon>
    </lineage>
</organism>
<dbReference type="InterPro" id="IPR011611">
    <property type="entry name" value="PfkB_dom"/>
</dbReference>
<dbReference type="GO" id="GO:0005829">
    <property type="term" value="C:cytosol"/>
    <property type="evidence" value="ECO:0007669"/>
    <property type="project" value="TreeGrafter"/>
</dbReference>
<dbReference type="PANTHER" id="PTHR10584:SF166">
    <property type="entry name" value="RIBOKINASE"/>
    <property type="match status" value="1"/>
</dbReference>
<evidence type="ECO:0000256" key="2">
    <source>
        <dbReference type="ARBA" id="ARBA00022777"/>
    </source>
</evidence>
<dbReference type="Proteomes" id="UP000572377">
    <property type="component" value="Unassembled WGS sequence"/>
</dbReference>
<evidence type="ECO:0000259" key="3">
    <source>
        <dbReference type="Pfam" id="PF00294"/>
    </source>
</evidence>
<evidence type="ECO:0000313" key="5">
    <source>
        <dbReference type="Proteomes" id="UP000572377"/>
    </source>
</evidence>
<dbReference type="GO" id="GO:0016301">
    <property type="term" value="F:kinase activity"/>
    <property type="evidence" value="ECO:0007669"/>
    <property type="project" value="UniProtKB-KW"/>
</dbReference>
<gene>
    <name evidence="4" type="ORF">HMH01_09765</name>
</gene>
<reference evidence="4 5" key="1">
    <citation type="submission" date="2020-05" db="EMBL/GenBank/DDBJ databases">
        <title>Gimesia benthica sp. nov., a novel planctomycete isolated from a deep-sea water sample of the Northwest Indian Ocean.</title>
        <authorList>
            <person name="Wang J."/>
            <person name="Ruan C."/>
            <person name="Song L."/>
            <person name="Zhu Y."/>
            <person name="Li A."/>
            <person name="Zheng X."/>
            <person name="Wang L."/>
            <person name="Lu Z."/>
            <person name="Huang Y."/>
            <person name="Du W."/>
            <person name="Zhou Y."/>
            <person name="Huang L."/>
            <person name="Dai X."/>
        </authorList>
    </citation>
    <scope>NUCLEOTIDE SEQUENCE [LARGE SCALE GENOMIC DNA]</scope>
    <source>
        <strain evidence="4 5">YYQ-30</strain>
    </source>
</reference>
<keyword evidence="2 4" id="KW-0418">Kinase</keyword>
<dbReference type="PANTHER" id="PTHR10584">
    <property type="entry name" value="SUGAR KINASE"/>
    <property type="match status" value="1"/>
</dbReference>
<accession>A0A849L3D6</accession>
<dbReference type="Gene3D" id="3.40.1190.20">
    <property type="match status" value="1"/>
</dbReference>
<evidence type="ECO:0000313" key="4">
    <source>
        <dbReference type="EMBL" id="NNU80722.1"/>
    </source>
</evidence>
<proteinExistence type="predicted"/>
<keyword evidence="1" id="KW-0808">Transferase</keyword>
<comment type="caution">
    <text evidence="4">The sequence shown here is derived from an EMBL/GenBank/DDBJ whole genome shotgun (WGS) entry which is preliminary data.</text>
</comment>
<dbReference type="AlphaFoldDB" id="A0A849L3D6"/>
<dbReference type="EMBL" id="JABFBC010000001">
    <property type="protein sequence ID" value="NNU80722.1"/>
    <property type="molecule type" value="Genomic_DNA"/>
</dbReference>
<sequence>MTDTLPILCAGSALWDIIARTDRRMRPGFDVPGKISRQLGGVALNVALALARREAPVALLSAVGEDAEGAALLAEAALAGIDCTHVARTADPTDSYLAIEDPLGEVFGAVADCALLERQGAAVLSPLLDGRLGSAAAPWAGGLVVDGNFPQGLLDPLADAPAYRAARIALVPASPGKAGRLARAMTHPGSTLYVNRIEAEILCEAPLPGAAEAAEALLARGAARVVVTDSHRPAAAADADGLLTCQPPQVTARTTTGAGDAFLAAHLDASRRGADPRAALEAAVAAAAAHISHI</sequence>
<evidence type="ECO:0000256" key="1">
    <source>
        <dbReference type="ARBA" id="ARBA00022679"/>
    </source>
</evidence>
<dbReference type="InterPro" id="IPR029056">
    <property type="entry name" value="Ribokinase-like"/>
</dbReference>
<dbReference type="SUPFAM" id="SSF53613">
    <property type="entry name" value="Ribokinase-like"/>
    <property type="match status" value="1"/>
</dbReference>
<name>A0A849L3D6_9RHOB</name>
<protein>
    <submittedName>
        <fullName evidence="4">Kinase</fullName>
    </submittedName>
</protein>
<dbReference type="Pfam" id="PF00294">
    <property type="entry name" value="PfkB"/>
    <property type="match status" value="1"/>
</dbReference>
<dbReference type="RefSeq" id="WP_171324742.1">
    <property type="nucleotide sequence ID" value="NZ_JABFBC010000001.1"/>
</dbReference>
<feature type="domain" description="Carbohydrate kinase PfkB" evidence="3">
    <location>
        <begin position="7"/>
        <end position="292"/>
    </location>
</feature>
<keyword evidence="5" id="KW-1185">Reference proteome</keyword>